<dbReference type="Pfam" id="PF03600">
    <property type="entry name" value="CitMHS"/>
    <property type="match status" value="1"/>
</dbReference>
<name>A0A3N0AZV1_9ACTN</name>
<feature type="transmembrane region" description="Helical" evidence="6">
    <location>
        <begin position="12"/>
        <end position="31"/>
    </location>
</feature>
<comment type="caution">
    <text evidence="8">The sequence shown here is derived from an EMBL/GenBank/DDBJ whole genome shotgun (WGS) entry which is preliminary data.</text>
</comment>
<dbReference type="Proteomes" id="UP000269591">
    <property type="component" value="Unassembled WGS sequence"/>
</dbReference>
<feature type="transmembrane region" description="Helical" evidence="6">
    <location>
        <begin position="121"/>
        <end position="141"/>
    </location>
</feature>
<gene>
    <name evidence="8" type="ORF">DMP06_06815</name>
</gene>
<keyword evidence="2" id="KW-0813">Transport</keyword>
<accession>A0A3N0AZV1</accession>
<sequence length="373" mass="39516">MLDGIISFLRREAVLCIAFLCAAVSFAFVPFDAAQVAASIDARVIVLLFCLMAAVAGLKDCGLFSWCAAKLLARGGSVRIVAFILVMLPFFASMLVTNDVALIAFVPFAIMALGAAGRADLIVRVCVLQAIAANLGGMVTPVGNPQNLFIYTRFGIGLVDFFAALLPFALLTFVLLAAACLALGKGPVSVRIPFDETRIAKRRFAFHLTLFALCLLCVARVLPHEALLVVVLVALLAFDRKTFKRVDYGLLGTFVCFFVFSGNIAHIPAVADFLRGLMDIHPLLTSVAASQVISNVPAAVLLAGFTDNWHSLLLGVDLGGLGTPIASLASLIAFRLYMHTPGAQAGAFMKEFAAANVAGLAAMLGLYAILFVI</sequence>
<evidence type="ECO:0000256" key="5">
    <source>
        <dbReference type="ARBA" id="ARBA00023136"/>
    </source>
</evidence>
<evidence type="ECO:0000259" key="7">
    <source>
        <dbReference type="Pfam" id="PF03600"/>
    </source>
</evidence>
<evidence type="ECO:0000256" key="4">
    <source>
        <dbReference type="ARBA" id="ARBA00022989"/>
    </source>
</evidence>
<dbReference type="PANTHER" id="PTHR43568:SF1">
    <property type="entry name" value="P PROTEIN"/>
    <property type="match status" value="1"/>
</dbReference>
<feature type="transmembrane region" description="Helical" evidence="6">
    <location>
        <begin position="205"/>
        <end position="238"/>
    </location>
</feature>
<evidence type="ECO:0000256" key="6">
    <source>
        <dbReference type="SAM" id="Phobius"/>
    </source>
</evidence>
<dbReference type="AlphaFoldDB" id="A0A3N0AZV1"/>
<evidence type="ECO:0000256" key="3">
    <source>
        <dbReference type="ARBA" id="ARBA00022692"/>
    </source>
</evidence>
<evidence type="ECO:0000256" key="2">
    <source>
        <dbReference type="ARBA" id="ARBA00022448"/>
    </source>
</evidence>
<protein>
    <submittedName>
        <fullName evidence="8">Citrate transporter</fullName>
    </submittedName>
</protein>
<evidence type="ECO:0000313" key="9">
    <source>
        <dbReference type="Proteomes" id="UP000269591"/>
    </source>
</evidence>
<dbReference type="OrthoDB" id="3177666at2"/>
<evidence type="ECO:0000313" key="8">
    <source>
        <dbReference type="EMBL" id="RNL39866.1"/>
    </source>
</evidence>
<organism evidence="8 9">
    <name type="scientific">Slackia equolifaciens</name>
    <dbReference type="NCBI Taxonomy" id="498718"/>
    <lineage>
        <taxon>Bacteria</taxon>
        <taxon>Bacillati</taxon>
        <taxon>Actinomycetota</taxon>
        <taxon>Coriobacteriia</taxon>
        <taxon>Eggerthellales</taxon>
        <taxon>Eggerthellaceae</taxon>
        <taxon>Slackia</taxon>
    </lineage>
</organism>
<dbReference type="RefSeq" id="WP_123208995.1">
    <property type="nucleotide sequence ID" value="NZ_JBHTHO010000003.1"/>
</dbReference>
<evidence type="ECO:0000256" key="1">
    <source>
        <dbReference type="ARBA" id="ARBA00004141"/>
    </source>
</evidence>
<keyword evidence="5 6" id="KW-0472">Membrane</keyword>
<dbReference type="PANTHER" id="PTHR43568">
    <property type="entry name" value="P PROTEIN"/>
    <property type="match status" value="1"/>
</dbReference>
<dbReference type="InterPro" id="IPR051475">
    <property type="entry name" value="Diverse_Ion_Transporter"/>
</dbReference>
<dbReference type="EMBL" id="QIBX01000010">
    <property type="protein sequence ID" value="RNL39866.1"/>
    <property type="molecule type" value="Genomic_DNA"/>
</dbReference>
<feature type="transmembrane region" description="Helical" evidence="6">
    <location>
        <begin position="283"/>
        <end position="306"/>
    </location>
</feature>
<feature type="transmembrane region" description="Helical" evidence="6">
    <location>
        <begin position="100"/>
        <end position="116"/>
    </location>
</feature>
<feature type="transmembrane region" description="Helical" evidence="6">
    <location>
        <begin position="312"/>
        <end position="334"/>
    </location>
</feature>
<comment type="subcellular location">
    <subcellularLocation>
        <location evidence="1">Membrane</location>
        <topology evidence="1">Multi-pass membrane protein</topology>
    </subcellularLocation>
</comment>
<reference evidence="9" key="1">
    <citation type="submission" date="2018-05" db="EMBL/GenBank/DDBJ databases">
        <title>Genome Sequencing of selected type strains of the family Eggerthellaceae.</title>
        <authorList>
            <person name="Danylec N."/>
            <person name="Stoll D.A."/>
            <person name="Doetsch A."/>
            <person name="Huch M."/>
        </authorList>
    </citation>
    <scope>NUCLEOTIDE SEQUENCE [LARGE SCALE GENOMIC DNA]</scope>
    <source>
        <strain evidence="9">DSM 24851</strain>
    </source>
</reference>
<feature type="domain" description="Citrate transporter-like" evidence="7">
    <location>
        <begin position="17"/>
        <end position="303"/>
    </location>
</feature>
<dbReference type="InterPro" id="IPR004680">
    <property type="entry name" value="Cit_transptr-like_dom"/>
</dbReference>
<proteinExistence type="predicted"/>
<keyword evidence="4 6" id="KW-1133">Transmembrane helix</keyword>
<feature type="transmembrane region" description="Helical" evidence="6">
    <location>
        <begin position="76"/>
        <end position="94"/>
    </location>
</feature>
<feature type="transmembrane region" description="Helical" evidence="6">
    <location>
        <begin position="354"/>
        <end position="372"/>
    </location>
</feature>
<feature type="transmembrane region" description="Helical" evidence="6">
    <location>
        <begin position="161"/>
        <end position="184"/>
    </location>
</feature>
<dbReference type="GO" id="GO:0055085">
    <property type="term" value="P:transmembrane transport"/>
    <property type="evidence" value="ECO:0007669"/>
    <property type="project" value="InterPro"/>
</dbReference>
<dbReference type="GO" id="GO:0016020">
    <property type="term" value="C:membrane"/>
    <property type="evidence" value="ECO:0007669"/>
    <property type="project" value="UniProtKB-SubCell"/>
</dbReference>
<feature type="transmembrane region" description="Helical" evidence="6">
    <location>
        <begin position="43"/>
        <end position="64"/>
    </location>
</feature>
<feature type="transmembrane region" description="Helical" evidence="6">
    <location>
        <begin position="250"/>
        <end position="271"/>
    </location>
</feature>
<keyword evidence="3 6" id="KW-0812">Transmembrane</keyword>
<keyword evidence="9" id="KW-1185">Reference proteome</keyword>